<dbReference type="Proteomes" id="UP000030645">
    <property type="component" value="Unassembled WGS sequence"/>
</dbReference>
<proteinExistence type="predicted"/>
<evidence type="ECO:0000256" key="2">
    <source>
        <dbReference type="PROSITE-ProRule" id="PRU00035"/>
    </source>
</evidence>
<dbReference type="GO" id="GO:0035267">
    <property type="term" value="C:NuA4 histone acetyltransferase complex"/>
    <property type="evidence" value="ECO:0007669"/>
    <property type="project" value="TreeGrafter"/>
</dbReference>
<dbReference type="KEGG" id="mnt:21384416"/>
<dbReference type="PANTHER" id="PTHR15398:SF4">
    <property type="entry name" value="BROMODOMAIN-CONTAINING PROTEIN 8 ISOFORM X1"/>
    <property type="match status" value="1"/>
</dbReference>
<dbReference type="EMBL" id="KE345526">
    <property type="protein sequence ID" value="EXC05339.1"/>
    <property type="molecule type" value="Genomic_DNA"/>
</dbReference>
<dbReference type="Gene3D" id="1.20.920.10">
    <property type="entry name" value="Bromodomain-like"/>
    <property type="match status" value="1"/>
</dbReference>
<name>W9S2K4_9ROSA</name>
<feature type="domain" description="Bromo" evidence="4">
    <location>
        <begin position="280"/>
        <end position="350"/>
    </location>
</feature>
<dbReference type="AlphaFoldDB" id="W9S2K4"/>
<dbReference type="PROSITE" id="PS50014">
    <property type="entry name" value="BROMODOMAIN_2"/>
    <property type="match status" value="1"/>
</dbReference>
<evidence type="ECO:0000259" key="4">
    <source>
        <dbReference type="PROSITE" id="PS50014"/>
    </source>
</evidence>
<evidence type="ECO:0000256" key="1">
    <source>
        <dbReference type="ARBA" id="ARBA00023117"/>
    </source>
</evidence>
<dbReference type="OrthoDB" id="1742084at2759"/>
<dbReference type="Pfam" id="PF00439">
    <property type="entry name" value="Bromodomain"/>
    <property type="match status" value="1"/>
</dbReference>
<evidence type="ECO:0000313" key="6">
    <source>
        <dbReference type="Proteomes" id="UP000030645"/>
    </source>
</evidence>
<keyword evidence="1 2" id="KW-0103">Bromodomain</keyword>
<keyword evidence="6" id="KW-1185">Reference proteome</keyword>
<dbReference type="SUPFAM" id="SSF47370">
    <property type="entry name" value="Bromodomain"/>
    <property type="match status" value="1"/>
</dbReference>
<evidence type="ECO:0000256" key="3">
    <source>
        <dbReference type="SAM" id="MobiDB-lite"/>
    </source>
</evidence>
<dbReference type="CDD" id="cd04369">
    <property type="entry name" value="Bromodomain"/>
    <property type="match status" value="1"/>
</dbReference>
<evidence type="ECO:0000313" key="5">
    <source>
        <dbReference type="EMBL" id="EXC05339.1"/>
    </source>
</evidence>
<organism evidence="5 6">
    <name type="scientific">Morus notabilis</name>
    <dbReference type="NCBI Taxonomy" id="981085"/>
    <lineage>
        <taxon>Eukaryota</taxon>
        <taxon>Viridiplantae</taxon>
        <taxon>Streptophyta</taxon>
        <taxon>Embryophyta</taxon>
        <taxon>Tracheophyta</taxon>
        <taxon>Spermatophyta</taxon>
        <taxon>Magnoliopsida</taxon>
        <taxon>eudicotyledons</taxon>
        <taxon>Gunneridae</taxon>
        <taxon>Pentapetalae</taxon>
        <taxon>rosids</taxon>
        <taxon>fabids</taxon>
        <taxon>Rosales</taxon>
        <taxon>Moraceae</taxon>
        <taxon>Moreae</taxon>
        <taxon>Morus</taxon>
    </lineage>
</organism>
<dbReference type="InterPro" id="IPR001487">
    <property type="entry name" value="Bromodomain"/>
</dbReference>
<protein>
    <recommendedName>
        <fullName evidence="4">Bromo domain-containing protein</fullName>
    </recommendedName>
</protein>
<feature type="region of interest" description="Disordered" evidence="3">
    <location>
        <begin position="195"/>
        <end position="218"/>
    </location>
</feature>
<reference evidence="6" key="1">
    <citation type="submission" date="2013-01" db="EMBL/GenBank/DDBJ databases">
        <title>Draft Genome Sequence of a Mulberry Tree, Morus notabilis C.K. Schneid.</title>
        <authorList>
            <person name="He N."/>
            <person name="Zhao S."/>
        </authorList>
    </citation>
    <scope>NUCLEOTIDE SEQUENCE</scope>
</reference>
<feature type="compositionally biased region" description="Polar residues" evidence="3">
    <location>
        <begin position="434"/>
        <end position="443"/>
    </location>
</feature>
<dbReference type="eggNOG" id="ENOG502QUY2">
    <property type="taxonomic scope" value="Eukaryota"/>
</dbReference>
<accession>W9S2K4</accession>
<gene>
    <name evidence="5" type="ORF">L484_000794</name>
</gene>
<dbReference type="STRING" id="981085.W9S2K4"/>
<sequence>MGTEMVGVTWGTWEELLLGGAVLRHGAQDWDTVAAELRARALCPYTFTAEVCKAKYEDLQKRYSGCKAWFEELRKKRMEELRHALELSEGSIGSLESKLETLKAEKGGESHINYASGQTELPAASQKSGGFESFSKETSKDGLSAGSFTLETRTSCSAECGNPCPEETETKPEVLRSLEQGKVSIAGSFVDNVHGRQGGMLKKRRGKRKRKDCSSKEVKESSVGESGFLDSADAVTAFWSKENSTSDCTEVSRSSILDNQIRVANKDGIDDLLNVFNTIVEHKCGSTFRRRLDSQKRGRYKKMIRKHMDFDTLRSRIISRSITSVKELFRDLLLLANNALVFYSKNTREYKSALLLRELTTNTLRQHFTTFSSLGSGKAASTKLSAMTTTIRSPPVKPWSAHPVDKNPSLKTGAKDVTKAPKKGLSQPIRVGRKSNTQQQSVTPVKGRKGGRTR</sequence>
<dbReference type="SMART" id="SM00297">
    <property type="entry name" value="BROMO"/>
    <property type="match status" value="1"/>
</dbReference>
<feature type="compositionally biased region" description="Basic residues" evidence="3">
    <location>
        <begin position="201"/>
        <end position="211"/>
    </location>
</feature>
<feature type="region of interest" description="Disordered" evidence="3">
    <location>
        <begin position="389"/>
        <end position="454"/>
    </location>
</feature>
<dbReference type="InterPro" id="IPR036427">
    <property type="entry name" value="Bromodomain-like_sf"/>
</dbReference>
<dbReference type="PANTHER" id="PTHR15398">
    <property type="entry name" value="BROMODOMAIN-CONTAINING PROTEIN 8"/>
    <property type="match status" value="1"/>
</dbReference>